<feature type="zinc finger region" description="dksA C4-type" evidence="4">
    <location>
        <begin position="226"/>
        <end position="250"/>
    </location>
</feature>
<dbReference type="SUPFAM" id="SSF109635">
    <property type="entry name" value="DnaK suppressor protein DksA, alpha-hairpin domain"/>
    <property type="match status" value="1"/>
</dbReference>
<name>A0ABS7FN68_9ACTN</name>
<dbReference type="PANTHER" id="PTHR33823">
    <property type="entry name" value="RNA POLYMERASE-BINDING TRANSCRIPTION FACTOR DKSA-RELATED"/>
    <property type="match status" value="1"/>
</dbReference>
<accession>A0ABS7FN68</accession>
<evidence type="ECO:0000256" key="3">
    <source>
        <dbReference type="ARBA" id="ARBA00022833"/>
    </source>
</evidence>
<feature type="domain" description="Zinc finger DksA/TraR C4-type" evidence="6">
    <location>
        <begin position="221"/>
        <end position="256"/>
    </location>
</feature>
<evidence type="ECO:0000256" key="5">
    <source>
        <dbReference type="SAM" id="MobiDB-lite"/>
    </source>
</evidence>
<dbReference type="PROSITE" id="PS51128">
    <property type="entry name" value="ZF_DKSA_2"/>
    <property type="match status" value="1"/>
</dbReference>
<dbReference type="EMBL" id="JAIBOA010000001">
    <property type="protein sequence ID" value="MBW8481032.1"/>
    <property type="molecule type" value="Genomic_DNA"/>
</dbReference>
<keyword evidence="3" id="KW-0862">Zinc</keyword>
<dbReference type="Pfam" id="PF01258">
    <property type="entry name" value="zf-dskA_traR"/>
    <property type="match status" value="1"/>
</dbReference>
<dbReference type="Proteomes" id="UP000774570">
    <property type="component" value="Unassembled WGS sequence"/>
</dbReference>
<dbReference type="SUPFAM" id="SSF57716">
    <property type="entry name" value="Glucocorticoid receptor-like (DNA-binding domain)"/>
    <property type="match status" value="1"/>
</dbReference>
<evidence type="ECO:0000256" key="2">
    <source>
        <dbReference type="ARBA" id="ARBA00022771"/>
    </source>
</evidence>
<evidence type="ECO:0000313" key="8">
    <source>
        <dbReference type="Proteomes" id="UP000774570"/>
    </source>
</evidence>
<evidence type="ECO:0000259" key="6">
    <source>
        <dbReference type="Pfam" id="PF01258"/>
    </source>
</evidence>
<dbReference type="InterPro" id="IPR000962">
    <property type="entry name" value="Znf_DskA_TraR"/>
</dbReference>
<protein>
    <submittedName>
        <fullName evidence="7">TraR/DksA C4-type zinc finger protein</fullName>
    </submittedName>
</protein>
<reference evidence="7 8" key="1">
    <citation type="submission" date="2021-07" db="EMBL/GenBank/DDBJ databases">
        <title>Actinomadura sp. PM05-2 isolated from lichen.</title>
        <authorList>
            <person name="Somphong A."/>
            <person name="Phongsopitanun W."/>
            <person name="Tanasupawat S."/>
            <person name="Peongsungnone V."/>
        </authorList>
    </citation>
    <scope>NUCLEOTIDE SEQUENCE [LARGE SCALE GENOMIC DNA]</scope>
    <source>
        <strain evidence="7 8">PM05-2</strain>
    </source>
</reference>
<dbReference type="InterPro" id="IPR037187">
    <property type="entry name" value="DnaK_N"/>
</dbReference>
<keyword evidence="2" id="KW-0863">Zinc-finger</keyword>
<keyword evidence="1" id="KW-0479">Metal-binding</keyword>
<feature type="compositionally biased region" description="Low complexity" evidence="5">
    <location>
        <begin position="48"/>
        <end position="131"/>
    </location>
</feature>
<dbReference type="Gene3D" id="1.20.120.910">
    <property type="entry name" value="DksA, coiled-coil domain"/>
    <property type="match status" value="1"/>
</dbReference>
<dbReference type="PANTHER" id="PTHR33823:SF2">
    <property type="entry name" value="RNA POLYMERASE-BINDING TRANSCRIPTION FACTOR DKSA"/>
    <property type="match status" value="1"/>
</dbReference>
<evidence type="ECO:0000313" key="7">
    <source>
        <dbReference type="EMBL" id="MBW8481032.1"/>
    </source>
</evidence>
<keyword evidence="8" id="KW-1185">Reference proteome</keyword>
<feature type="region of interest" description="Disordered" evidence="5">
    <location>
        <begin position="38"/>
        <end position="139"/>
    </location>
</feature>
<dbReference type="PROSITE" id="PS01102">
    <property type="entry name" value="ZF_DKSA_1"/>
    <property type="match status" value="1"/>
</dbReference>
<gene>
    <name evidence="7" type="ORF">K1Y72_01530</name>
</gene>
<proteinExistence type="predicted"/>
<comment type="caution">
    <text evidence="7">The sequence shown here is derived from an EMBL/GenBank/DDBJ whole genome shotgun (WGS) entry which is preliminary data.</text>
</comment>
<sequence>MPGRGRPGAGSTPCRRAVPERGGITLVALPVEEIGEAEAVARPRTAGRKPAAEPAAEATKAAPKAAKSAAKPAARTASKATAKTAAKPTATAKTTAKTAAKTAAKPAVKAAAKPPRARTAPRAAEAAAAGTLPVREGEDRWTDAELAEVRSALQDQIAQLTAEVAAAASQIADNDGTDGAGDDQADVGANTYAREHELSMTYNARDLIAQNERAVQRMDAGTYGICESCAKPIGKARLQAFPRATMCVTCKQREERR</sequence>
<dbReference type="InterPro" id="IPR020458">
    <property type="entry name" value="Znf_DskA_TraR_CS"/>
</dbReference>
<feature type="region of interest" description="Disordered" evidence="5">
    <location>
        <begin position="1"/>
        <end position="23"/>
    </location>
</feature>
<evidence type="ECO:0000256" key="4">
    <source>
        <dbReference type="PROSITE-ProRule" id="PRU00510"/>
    </source>
</evidence>
<organism evidence="7 8">
    <name type="scientific">Actinomadura parmotrematis</name>
    <dbReference type="NCBI Taxonomy" id="2864039"/>
    <lineage>
        <taxon>Bacteria</taxon>
        <taxon>Bacillati</taxon>
        <taxon>Actinomycetota</taxon>
        <taxon>Actinomycetes</taxon>
        <taxon>Streptosporangiales</taxon>
        <taxon>Thermomonosporaceae</taxon>
        <taxon>Actinomadura</taxon>
    </lineage>
</organism>
<evidence type="ECO:0000256" key="1">
    <source>
        <dbReference type="ARBA" id="ARBA00022723"/>
    </source>
</evidence>